<dbReference type="AlphaFoldDB" id="A0A382D503"/>
<feature type="region of interest" description="Disordered" evidence="1">
    <location>
        <begin position="50"/>
        <end position="83"/>
    </location>
</feature>
<accession>A0A382D503</accession>
<sequence>MKVTMKKDPFTVIAPTLIFCLLCVLLMGCSSKDTSTGVAQLDQNSQKITAENIPTNTANPLGPDGSLSDLSSPTENSPEQTDEEIATSFAECLRTEGMNVSDPELNADGTVNMMAFRQSLTNDPNFNFQNPRTRQSMQKCVPILQNASFAGQRSQEDEIELNDNLLEIAQCLRDAGIDAKDPDFSGGRGQVFQSMLGDLSLDRESLQEAMAQCSEAIFGNDASAGAARPPGVRGGPPGR</sequence>
<feature type="compositionally biased region" description="Polar residues" evidence="1">
    <location>
        <begin position="50"/>
        <end position="59"/>
    </location>
</feature>
<evidence type="ECO:0000313" key="2">
    <source>
        <dbReference type="EMBL" id="SVB33375.1"/>
    </source>
</evidence>
<dbReference type="PROSITE" id="PS51257">
    <property type="entry name" value="PROKAR_LIPOPROTEIN"/>
    <property type="match status" value="1"/>
</dbReference>
<name>A0A382D503_9ZZZZ</name>
<evidence type="ECO:0000256" key="1">
    <source>
        <dbReference type="SAM" id="MobiDB-lite"/>
    </source>
</evidence>
<gene>
    <name evidence="2" type="ORF">METZ01_LOCUS186229</name>
</gene>
<dbReference type="EMBL" id="UINC01037617">
    <property type="protein sequence ID" value="SVB33375.1"/>
    <property type="molecule type" value="Genomic_DNA"/>
</dbReference>
<organism evidence="2">
    <name type="scientific">marine metagenome</name>
    <dbReference type="NCBI Taxonomy" id="408172"/>
    <lineage>
        <taxon>unclassified sequences</taxon>
        <taxon>metagenomes</taxon>
        <taxon>ecological metagenomes</taxon>
    </lineage>
</organism>
<proteinExistence type="predicted"/>
<feature type="region of interest" description="Disordered" evidence="1">
    <location>
        <begin position="219"/>
        <end position="239"/>
    </location>
</feature>
<protein>
    <submittedName>
        <fullName evidence="2">Uncharacterized protein</fullName>
    </submittedName>
</protein>
<feature type="compositionally biased region" description="Low complexity" evidence="1">
    <location>
        <begin position="60"/>
        <end position="73"/>
    </location>
</feature>
<reference evidence="2" key="1">
    <citation type="submission" date="2018-05" db="EMBL/GenBank/DDBJ databases">
        <authorList>
            <person name="Lanie J.A."/>
            <person name="Ng W.-L."/>
            <person name="Kazmierczak K.M."/>
            <person name="Andrzejewski T.M."/>
            <person name="Davidsen T.M."/>
            <person name="Wayne K.J."/>
            <person name="Tettelin H."/>
            <person name="Glass J.I."/>
            <person name="Rusch D."/>
            <person name="Podicherti R."/>
            <person name="Tsui H.-C.T."/>
            <person name="Winkler M.E."/>
        </authorList>
    </citation>
    <scope>NUCLEOTIDE SEQUENCE</scope>
</reference>